<organism evidence="10 11">
    <name type="scientific">Butyricicoccus porcorum</name>
    <dbReference type="NCBI Taxonomy" id="1945634"/>
    <lineage>
        <taxon>Bacteria</taxon>
        <taxon>Bacillati</taxon>
        <taxon>Bacillota</taxon>
        <taxon>Clostridia</taxon>
        <taxon>Eubacteriales</taxon>
        <taxon>Butyricicoccaceae</taxon>
        <taxon>Butyricicoccus</taxon>
    </lineage>
</organism>
<dbReference type="EMBL" id="NHOC01000010">
    <property type="protein sequence ID" value="OUM19727.1"/>
    <property type="molecule type" value="Genomic_DNA"/>
</dbReference>
<dbReference type="GO" id="GO:0008324">
    <property type="term" value="F:monoatomic cation transmembrane transporter activity"/>
    <property type="evidence" value="ECO:0007669"/>
    <property type="project" value="InterPro"/>
</dbReference>
<keyword evidence="3" id="KW-0813">Transport</keyword>
<feature type="domain" description="Cation efflux protein transmembrane" evidence="8">
    <location>
        <begin position="22"/>
        <end position="215"/>
    </location>
</feature>
<evidence type="ECO:0000313" key="11">
    <source>
        <dbReference type="Proteomes" id="UP000194903"/>
    </source>
</evidence>
<evidence type="ECO:0000256" key="4">
    <source>
        <dbReference type="ARBA" id="ARBA00022692"/>
    </source>
</evidence>
<dbReference type="Proteomes" id="UP000194903">
    <property type="component" value="Unassembled WGS sequence"/>
</dbReference>
<dbReference type="NCBIfam" id="TIGR01297">
    <property type="entry name" value="CDF"/>
    <property type="match status" value="1"/>
</dbReference>
<sequence length="319" mass="34107">MKNHPKTCSPAEFERVATKVSMVSIVGNLILSVFKALAGVIAHSGAMISDAVHSASDVFSSIIVIIGVRISAKASDDEHPYGHERFECVAAIVLSVVLFLTGLMIGIGAVRNIAGGDYQNLTVPGVLSLAAAFISIIVKEAMYWYTRSYAERYDSSALMADAWHHRSDALSSVGALIGIAAARMGFPVMDAVASLVICFFIAKAAYDIFKDAIDKMVDHSCEKETEAALLDCASSQQGVLGVDVLHTRVFGNKIYVDIEISADSSLSLAEGHQIAEQVHTAIEQQFPKVKHIMVHVNPSEVSVAAALPEQSEKTATKNS</sequence>
<feature type="transmembrane region" description="Helical" evidence="7">
    <location>
        <begin position="126"/>
        <end position="146"/>
    </location>
</feature>
<protein>
    <submittedName>
        <fullName evidence="10">Cation-efflux pump</fullName>
    </submittedName>
</protein>
<evidence type="ECO:0000313" key="10">
    <source>
        <dbReference type="EMBL" id="OUM19727.1"/>
    </source>
</evidence>
<dbReference type="OrthoDB" id="9806522at2"/>
<keyword evidence="6 7" id="KW-0472">Membrane</keyword>
<evidence type="ECO:0000256" key="7">
    <source>
        <dbReference type="SAM" id="Phobius"/>
    </source>
</evidence>
<feature type="domain" description="Cation efflux protein cytoplasmic" evidence="9">
    <location>
        <begin position="223"/>
        <end position="298"/>
    </location>
</feature>
<dbReference type="InterPro" id="IPR036837">
    <property type="entry name" value="Cation_efflux_CTD_sf"/>
</dbReference>
<dbReference type="InterPro" id="IPR050291">
    <property type="entry name" value="CDF_Transporter"/>
</dbReference>
<keyword evidence="4 7" id="KW-0812">Transmembrane</keyword>
<dbReference type="Pfam" id="PF01545">
    <property type="entry name" value="Cation_efflux"/>
    <property type="match status" value="1"/>
</dbReference>
<evidence type="ECO:0000259" key="8">
    <source>
        <dbReference type="Pfam" id="PF01545"/>
    </source>
</evidence>
<gene>
    <name evidence="10" type="ORF">CBW42_11230</name>
</gene>
<dbReference type="Gene3D" id="1.20.1510.10">
    <property type="entry name" value="Cation efflux protein transmembrane domain"/>
    <property type="match status" value="1"/>
</dbReference>
<comment type="caution">
    <text evidence="10">The sequence shown here is derived from an EMBL/GenBank/DDBJ whole genome shotgun (WGS) entry which is preliminary data.</text>
</comment>
<dbReference type="RefSeq" id="WP_087021462.1">
    <property type="nucleotide sequence ID" value="NZ_CP178353.1"/>
</dbReference>
<comment type="similarity">
    <text evidence="2">Belongs to the cation diffusion facilitator (CDF) transporter (TC 2.A.4) family.</text>
</comment>
<dbReference type="PANTHER" id="PTHR43840:SF15">
    <property type="entry name" value="MITOCHONDRIAL METAL TRANSPORTER 1-RELATED"/>
    <property type="match status" value="1"/>
</dbReference>
<feature type="transmembrane region" description="Helical" evidence="7">
    <location>
        <begin position="89"/>
        <end position="114"/>
    </location>
</feature>
<dbReference type="FunFam" id="1.20.1510.10:FF:000006">
    <property type="entry name" value="Divalent cation efflux transporter"/>
    <property type="match status" value="1"/>
</dbReference>
<dbReference type="GO" id="GO:0016020">
    <property type="term" value="C:membrane"/>
    <property type="evidence" value="ECO:0007669"/>
    <property type="project" value="UniProtKB-SubCell"/>
</dbReference>
<accession>A0A252F1R7</accession>
<evidence type="ECO:0000256" key="1">
    <source>
        <dbReference type="ARBA" id="ARBA00004141"/>
    </source>
</evidence>
<comment type="subcellular location">
    <subcellularLocation>
        <location evidence="1">Membrane</location>
        <topology evidence="1">Multi-pass membrane protein</topology>
    </subcellularLocation>
</comment>
<dbReference type="InterPro" id="IPR027469">
    <property type="entry name" value="Cation_efflux_TMD_sf"/>
</dbReference>
<dbReference type="SUPFAM" id="SSF160240">
    <property type="entry name" value="Cation efflux protein cytoplasmic domain-like"/>
    <property type="match status" value="1"/>
</dbReference>
<dbReference type="InterPro" id="IPR058533">
    <property type="entry name" value="Cation_efflux_TM"/>
</dbReference>
<feature type="transmembrane region" description="Helical" evidence="7">
    <location>
        <begin position="20"/>
        <end position="45"/>
    </location>
</feature>
<name>A0A252F1R7_9FIRM</name>
<dbReference type="Pfam" id="PF16916">
    <property type="entry name" value="ZT_dimer"/>
    <property type="match status" value="1"/>
</dbReference>
<keyword evidence="5 7" id="KW-1133">Transmembrane helix</keyword>
<dbReference type="SUPFAM" id="SSF161111">
    <property type="entry name" value="Cation efflux protein transmembrane domain-like"/>
    <property type="match status" value="1"/>
</dbReference>
<evidence type="ECO:0000256" key="6">
    <source>
        <dbReference type="ARBA" id="ARBA00023136"/>
    </source>
</evidence>
<evidence type="ECO:0000256" key="5">
    <source>
        <dbReference type="ARBA" id="ARBA00022989"/>
    </source>
</evidence>
<evidence type="ECO:0000259" key="9">
    <source>
        <dbReference type="Pfam" id="PF16916"/>
    </source>
</evidence>
<dbReference type="PANTHER" id="PTHR43840">
    <property type="entry name" value="MITOCHONDRIAL METAL TRANSPORTER 1-RELATED"/>
    <property type="match status" value="1"/>
</dbReference>
<evidence type="ECO:0000256" key="2">
    <source>
        <dbReference type="ARBA" id="ARBA00008114"/>
    </source>
</evidence>
<dbReference type="InterPro" id="IPR027470">
    <property type="entry name" value="Cation_efflux_CTD"/>
</dbReference>
<proteinExistence type="inferred from homology"/>
<dbReference type="InterPro" id="IPR002524">
    <property type="entry name" value="Cation_efflux"/>
</dbReference>
<evidence type="ECO:0000256" key="3">
    <source>
        <dbReference type="ARBA" id="ARBA00022448"/>
    </source>
</evidence>
<reference evidence="10 11" key="1">
    <citation type="submission" date="2017-05" db="EMBL/GenBank/DDBJ databases">
        <title>Butyricicoccus porcorum sp. nov. a butyrate-producing bacterium from the swine intestinal tract.</title>
        <authorList>
            <person name="Trachsel J."/>
            <person name="Humphrey S."/>
            <person name="Allen H.K."/>
        </authorList>
    </citation>
    <scope>NUCLEOTIDE SEQUENCE [LARGE SCALE GENOMIC DNA]</scope>
    <source>
        <strain evidence="10">BB10</strain>
    </source>
</reference>
<keyword evidence="11" id="KW-1185">Reference proteome</keyword>
<dbReference type="AlphaFoldDB" id="A0A252F1R7"/>
<dbReference type="Gene3D" id="3.30.70.1350">
    <property type="entry name" value="Cation efflux protein, cytoplasmic domain"/>
    <property type="match status" value="1"/>
</dbReference>